<dbReference type="Proteomes" id="UP001239111">
    <property type="component" value="Chromosome 1"/>
</dbReference>
<organism evidence="1 2">
    <name type="scientific">Eretmocerus hayati</name>
    <dbReference type="NCBI Taxonomy" id="131215"/>
    <lineage>
        <taxon>Eukaryota</taxon>
        <taxon>Metazoa</taxon>
        <taxon>Ecdysozoa</taxon>
        <taxon>Arthropoda</taxon>
        <taxon>Hexapoda</taxon>
        <taxon>Insecta</taxon>
        <taxon>Pterygota</taxon>
        <taxon>Neoptera</taxon>
        <taxon>Endopterygota</taxon>
        <taxon>Hymenoptera</taxon>
        <taxon>Apocrita</taxon>
        <taxon>Proctotrupomorpha</taxon>
        <taxon>Chalcidoidea</taxon>
        <taxon>Aphelinidae</taxon>
        <taxon>Aphelininae</taxon>
        <taxon>Eretmocerus</taxon>
    </lineage>
</organism>
<evidence type="ECO:0000313" key="1">
    <source>
        <dbReference type="EMBL" id="KAJ8688296.1"/>
    </source>
</evidence>
<proteinExistence type="predicted"/>
<reference evidence="1" key="1">
    <citation type="submission" date="2023-04" db="EMBL/GenBank/DDBJ databases">
        <title>A chromosome-level genome assembly of the parasitoid wasp Eretmocerus hayati.</title>
        <authorList>
            <person name="Zhong Y."/>
            <person name="Liu S."/>
            <person name="Liu Y."/>
        </authorList>
    </citation>
    <scope>NUCLEOTIDE SEQUENCE</scope>
    <source>
        <strain evidence="1">ZJU_SS_LIU_2023</strain>
    </source>
</reference>
<sequence>MAQTAEQQEPEVDCKEDLQVSAEEELRDPVQRQSFGDRLLSLGSSSMCPLVKLGLELIGLSVRLSWTLLVASTRLLMPISDKSLLGEIVLITEAGRGIGRELALKFAALGSVVVCWDADAQANRDTLRVISTDGGEAYGFAVNLSDRTDIEKAVQSMRKAGISDVSILINNASTHIHRPFLEYTEKELSQIFEIEVLSQFRTIQTFLPSMLSKKRGHIVCLCNMCGFDAATHHVPYYATKCAKKGLMEGLSEELRLKADDASITLTTIHAFYTESADDRSNAGRRFSSIFGATSMECATKGVMRAIQKNYDECSIPRSLMYMCTVNRVVPAGTSRLIMDFLYGTKSKDDIPP</sequence>
<accession>A0ACC2PXN8</accession>
<evidence type="ECO:0000313" key="2">
    <source>
        <dbReference type="Proteomes" id="UP001239111"/>
    </source>
</evidence>
<gene>
    <name evidence="1" type="ORF">QAD02_024091</name>
</gene>
<keyword evidence="2" id="KW-1185">Reference proteome</keyword>
<protein>
    <submittedName>
        <fullName evidence="1">Uncharacterized protein</fullName>
    </submittedName>
</protein>
<name>A0ACC2PXN8_9HYME</name>
<comment type="caution">
    <text evidence="1">The sequence shown here is derived from an EMBL/GenBank/DDBJ whole genome shotgun (WGS) entry which is preliminary data.</text>
</comment>
<dbReference type="EMBL" id="CM056741">
    <property type="protein sequence ID" value="KAJ8688296.1"/>
    <property type="molecule type" value="Genomic_DNA"/>
</dbReference>